<keyword evidence="8" id="KW-1185">Reference proteome</keyword>
<dbReference type="InterPro" id="IPR010998">
    <property type="entry name" value="Integrase_recombinase_N"/>
</dbReference>
<dbReference type="SUPFAM" id="SSF56349">
    <property type="entry name" value="DNA breaking-rejoining enzymes"/>
    <property type="match status" value="1"/>
</dbReference>
<dbReference type="Gene3D" id="1.10.443.10">
    <property type="entry name" value="Intergrase catalytic core"/>
    <property type="match status" value="1"/>
</dbReference>
<dbReference type="PROSITE" id="PS51900">
    <property type="entry name" value="CB"/>
    <property type="match status" value="1"/>
</dbReference>
<dbReference type="Proteomes" id="UP000278437">
    <property type="component" value="Chromosome"/>
</dbReference>
<evidence type="ECO:0000256" key="3">
    <source>
        <dbReference type="ARBA" id="ARBA00023172"/>
    </source>
</evidence>
<accession>A0ABM7D188</accession>
<dbReference type="InterPro" id="IPR013762">
    <property type="entry name" value="Integrase-like_cat_sf"/>
</dbReference>
<evidence type="ECO:0000256" key="2">
    <source>
        <dbReference type="ARBA" id="ARBA00023125"/>
    </source>
</evidence>
<dbReference type="InterPro" id="IPR044068">
    <property type="entry name" value="CB"/>
</dbReference>
<feature type="domain" description="Tyr recombinase" evidence="5">
    <location>
        <begin position="101"/>
        <end position="248"/>
    </location>
</feature>
<evidence type="ECO:0000256" key="4">
    <source>
        <dbReference type="PROSITE-ProRule" id="PRU01248"/>
    </source>
</evidence>
<reference evidence="8" key="1">
    <citation type="submission" date="2017-03" db="EMBL/GenBank/DDBJ databases">
        <title>Full genome sequence of a non-lethal Shewanella isolate that potentiates virulence of Vibio parahaemolyticus causing acute hepatopancreatic necrosis disease (AHPND) in shrimp.</title>
        <authorList>
            <person name="Prachumwat A."/>
            <person name="Sritunyalucksana K."/>
        </authorList>
    </citation>
    <scope>NUCLEOTIDE SEQUENCE [LARGE SCALE GENOMIC DNA]</scope>
    <source>
        <strain evidence="8">TH2012</strain>
    </source>
</reference>
<dbReference type="PROSITE" id="PS51898">
    <property type="entry name" value="TYR_RECOMBINASE"/>
    <property type="match status" value="1"/>
</dbReference>
<dbReference type="InterPro" id="IPR002104">
    <property type="entry name" value="Integrase_catalytic"/>
</dbReference>
<feature type="domain" description="Core-binding (CB)" evidence="6">
    <location>
        <begin position="1"/>
        <end position="113"/>
    </location>
</feature>
<dbReference type="Pfam" id="PF00589">
    <property type="entry name" value="Phage_integrase"/>
    <property type="match status" value="1"/>
</dbReference>
<protein>
    <submittedName>
        <fullName evidence="7">Tyrosine recombinase XerC</fullName>
    </submittedName>
</protein>
<proteinExistence type="predicted"/>
<evidence type="ECO:0000259" key="5">
    <source>
        <dbReference type="PROSITE" id="PS51898"/>
    </source>
</evidence>
<evidence type="ECO:0000259" key="6">
    <source>
        <dbReference type="PROSITE" id="PS51900"/>
    </source>
</evidence>
<gene>
    <name evidence="7" type="primary">xerC_1</name>
    <name evidence="7" type="ORF">STH12_00926</name>
</gene>
<keyword evidence="2 4" id="KW-0238">DNA-binding</keyword>
<keyword evidence="1" id="KW-0229">DNA integration</keyword>
<dbReference type="InterPro" id="IPR004107">
    <property type="entry name" value="Integrase_SAM-like_N"/>
</dbReference>
<evidence type="ECO:0000313" key="8">
    <source>
        <dbReference type="Proteomes" id="UP000278437"/>
    </source>
</evidence>
<name>A0ABM7D188_9GAMM</name>
<keyword evidence="3" id="KW-0233">DNA recombination</keyword>
<dbReference type="Gene3D" id="1.10.150.130">
    <property type="match status" value="1"/>
</dbReference>
<dbReference type="InterPro" id="IPR011010">
    <property type="entry name" value="DNA_brk_join_enz"/>
</dbReference>
<dbReference type="EMBL" id="CP020373">
    <property type="protein sequence ID" value="AZQ10062.1"/>
    <property type="molecule type" value="Genomic_DNA"/>
</dbReference>
<evidence type="ECO:0000256" key="1">
    <source>
        <dbReference type="ARBA" id="ARBA00022908"/>
    </source>
</evidence>
<dbReference type="Pfam" id="PF13495">
    <property type="entry name" value="Phage_int_SAM_4"/>
    <property type="match status" value="1"/>
</dbReference>
<organism evidence="7 8">
    <name type="scientific">Shewanella khirikhana</name>
    <dbReference type="NCBI Taxonomy" id="1965282"/>
    <lineage>
        <taxon>Bacteria</taxon>
        <taxon>Pseudomonadati</taxon>
        <taxon>Pseudomonadota</taxon>
        <taxon>Gammaproteobacteria</taxon>
        <taxon>Alteromonadales</taxon>
        <taxon>Shewanellaceae</taxon>
        <taxon>Shewanella</taxon>
    </lineage>
</organism>
<evidence type="ECO:0000313" key="7">
    <source>
        <dbReference type="EMBL" id="AZQ10062.1"/>
    </source>
</evidence>
<sequence length="248" mass="28538">MGNSPFLQAVRNSMRLRGYSLRTERTYLHWIKFYILFHQKRHPETMGAQEITTFLTYLAVERHVAVNTQKVALNALVYLYHKFLQTDLGDLPFTLASKQRYIPTVLSITEVAQILSKLSGGPLRVIQMLYGSGLRVTECLRLRIQDVDLQRLSVTVHDGKGNKDRQTLLSRSCLNWLPEQIERCLHIQQKDNESNIGPSMPAALSIKYPNAFRDPSWMYIFPSTVYAPIRLQLKFVAIISTTVSFVKH</sequence>